<evidence type="ECO:0000256" key="2">
    <source>
        <dbReference type="ARBA" id="ARBA00023002"/>
    </source>
</evidence>
<accession>A0ABQ2N1P2</accession>
<dbReference type="EMBL" id="BMMQ01000006">
    <property type="protein sequence ID" value="GGO65204.1"/>
    <property type="molecule type" value="Genomic_DNA"/>
</dbReference>
<reference evidence="4" key="1">
    <citation type="journal article" date="2019" name="Int. J. Syst. Evol. Microbiol.">
        <title>The Global Catalogue of Microorganisms (GCM) 10K type strain sequencing project: providing services to taxonomists for standard genome sequencing and annotation.</title>
        <authorList>
            <consortium name="The Broad Institute Genomics Platform"/>
            <consortium name="The Broad Institute Genome Sequencing Center for Infectious Disease"/>
            <person name="Wu L."/>
            <person name="Ma J."/>
        </authorList>
    </citation>
    <scope>NUCLEOTIDE SEQUENCE [LARGE SCALE GENOMIC DNA]</scope>
    <source>
        <strain evidence="4">CGMCC 4.7181</strain>
    </source>
</reference>
<comment type="caution">
    <text evidence="3">The sequence shown here is derived from an EMBL/GenBank/DDBJ whole genome shotgun (WGS) entry which is preliminary data.</text>
</comment>
<dbReference type="InterPro" id="IPR002347">
    <property type="entry name" value="SDR_fam"/>
</dbReference>
<dbReference type="SUPFAM" id="SSF51735">
    <property type="entry name" value="NAD(P)-binding Rossmann-fold domains"/>
    <property type="match status" value="1"/>
</dbReference>
<dbReference type="InterPro" id="IPR036291">
    <property type="entry name" value="NAD(P)-bd_dom_sf"/>
</dbReference>
<sequence length="244" mass="25397">MTQRVVWVTGSGSGMGRASALRLARRGFAVALSGRRAEALETVRDEIAAAGGSAIAVPLDVTDSAAVREAHERIRAELGAVTDVVASAGLNAPNRGWADLTPESFEAIVGTNLTGCLNIAHAVLPGMRERGGGTVVFVSSFAGWRFGAMSGVAYGASKTAVGNLAESLNDEENVNGIRACHLCPGDVDSEFLAMRPHVPDAEARSHMMTADNVADAVEFVVMSPPEVCINELVVTPVKRGVSRA</sequence>
<keyword evidence="2" id="KW-0560">Oxidoreductase</keyword>
<dbReference type="PANTHER" id="PTHR44196">
    <property type="entry name" value="DEHYDROGENASE/REDUCTASE SDR FAMILY MEMBER 7B"/>
    <property type="match status" value="1"/>
</dbReference>
<organism evidence="3 4">
    <name type="scientific">Microbacterium nanhaiense</name>
    <dbReference type="NCBI Taxonomy" id="1301026"/>
    <lineage>
        <taxon>Bacteria</taxon>
        <taxon>Bacillati</taxon>
        <taxon>Actinomycetota</taxon>
        <taxon>Actinomycetes</taxon>
        <taxon>Micrococcales</taxon>
        <taxon>Microbacteriaceae</taxon>
        <taxon>Microbacterium</taxon>
    </lineage>
</organism>
<evidence type="ECO:0000313" key="4">
    <source>
        <dbReference type="Proteomes" id="UP000638043"/>
    </source>
</evidence>
<dbReference type="RefSeq" id="WP_188701805.1">
    <property type="nucleotide sequence ID" value="NZ_BMMQ01000006.1"/>
</dbReference>
<dbReference type="Pfam" id="PF00106">
    <property type="entry name" value="adh_short"/>
    <property type="match status" value="1"/>
</dbReference>
<proteinExistence type="inferred from homology"/>
<dbReference type="Proteomes" id="UP000638043">
    <property type="component" value="Unassembled WGS sequence"/>
</dbReference>
<dbReference type="Gene3D" id="3.40.50.720">
    <property type="entry name" value="NAD(P)-binding Rossmann-like Domain"/>
    <property type="match status" value="1"/>
</dbReference>
<comment type="similarity">
    <text evidence="1">Belongs to the short-chain dehydrogenases/reductases (SDR) family.</text>
</comment>
<keyword evidence="4" id="KW-1185">Reference proteome</keyword>
<dbReference type="CDD" id="cd05233">
    <property type="entry name" value="SDR_c"/>
    <property type="match status" value="1"/>
</dbReference>
<name>A0ABQ2N1P2_9MICO</name>
<gene>
    <name evidence="3" type="ORF">GCM10010910_21860</name>
</gene>
<protein>
    <submittedName>
        <fullName evidence="3">Short-chain dehydrogenase</fullName>
    </submittedName>
</protein>
<evidence type="ECO:0000313" key="3">
    <source>
        <dbReference type="EMBL" id="GGO65204.1"/>
    </source>
</evidence>
<dbReference type="PRINTS" id="PR00081">
    <property type="entry name" value="GDHRDH"/>
</dbReference>
<evidence type="ECO:0000256" key="1">
    <source>
        <dbReference type="ARBA" id="ARBA00006484"/>
    </source>
</evidence>
<dbReference type="PANTHER" id="PTHR44196:SF1">
    <property type="entry name" value="DEHYDROGENASE_REDUCTASE SDR FAMILY MEMBER 7B"/>
    <property type="match status" value="1"/>
</dbReference>